<sequence>MGVCLSLNSSSSSTSKIFSNIRVVHLNGWVEEFDFPVSVSQLTTGSPPKHYLFTATQLLSTCLKPLKPDILLERGRLYILLPSSIFQSGYSLADLATIVKKLTAKANSCKAETMSPGSGRSNPSSWSQNNSSLSPVPETNGVKRWRPILYPIREVV</sequence>
<proteinExistence type="predicted"/>
<protein>
    <submittedName>
        <fullName evidence="1">Uncharacterized protein</fullName>
    </submittedName>
</protein>
<accession>A0ACC0Y3B4</accession>
<reference evidence="2" key="1">
    <citation type="journal article" date="2023" name="G3 (Bethesda)">
        <title>Genome assembly and association tests identify interacting loci associated with vigor, precocity, and sex in interspecific pistachio rootstocks.</title>
        <authorList>
            <person name="Palmer W."/>
            <person name="Jacygrad E."/>
            <person name="Sagayaradj S."/>
            <person name="Cavanaugh K."/>
            <person name="Han R."/>
            <person name="Bertier L."/>
            <person name="Beede B."/>
            <person name="Kafkas S."/>
            <person name="Golino D."/>
            <person name="Preece J."/>
            <person name="Michelmore R."/>
        </authorList>
    </citation>
    <scope>NUCLEOTIDE SEQUENCE [LARGE SCALE GENOMIC DNA]</scope>
</reference>
<evidence type="ECO:0000313" key="1">
    <source>
        <dbReference type="EMBL" id="KAJ0029776.1"/>
    </source>
</evidence>
<evidence type="ECO:0000313" key="2">
    <source>
        <dbReference type="Proteomes" id="UP001163603"/>
    </source>
</evidence>
<gene>
    <name evidence="1" type="ORF">Pint_14036</name>
</gene>
<name>A0ACC0Y3B4_9ROSI</name>
<comment type="caution">
    <text evidence="1">The sequence shown here is derived from an EMBL/GenBank/DDBJ whole genome shotgun (WGS) entry which is preliminary data.</text>
</comment>
<keyword evidence="2" id="KW-1185">Reference proteome</keyword>
<dbReference type="Proteomes" id="UP001163603">
    <property type="component" value="Chromosome 8"/>
</dbReference>
<organism evidence="1 2">
    <name type="scientific">Pistacia integerrima</name>
    <dbReference type="NCBI Taxonomy" id="434235"/>
    <lineage>
        <taxon>Eukaryota</taxon>
        <taxon>Viridiplantae</taxon>
        <taxon>Streptophyta</taxon>
        <taxon>Embryophyta</taxon>
        <taxon>Tracheophyta</taxon>
        <taxon>Spermatophyta</taxon>
        <taxon>Magnoliopsida</taxon>
        <taxon>eudicotyledons</taxon>
        <taxon>Gunneridae</taxon>
        <taxon>Pentapetalae</taxon>
        <taxon>rosids</taxon>
        <taxon>malvids</taxon>
        <taxon>Sapindales</taxon>
        <taxon>Anacardiaceae</taxon>
        <taxon>Pistacia</taxon>
    </lineage>
</organism>
<dbReference type="EMBL" id="CM047743">
    <property type="protein sequence ID" value="KAJ0029776.1"/>
    <property type="molecule type" value="Genomic_DNA"/>
</dbReference>